<dbReference type="InterPro" id="IPR052960">
    <property type="entry name" value="GlcN6P_deaminase-like"/>
</dbReference>
<name>A0ABY6DWY8_9ACTN</name>
<keyword evidence="2" id="KW-0378">Hydrolase</keyword>
<dbReference type="SUPFAM" id="SSF100950">
    <property type="entry name" value="NagB/RpiA/CoA transferase-like"/>
    <property type="match status" value="1"/>
</dbReference>
<evidence type="ECO:0000259" key="1">
    <source>
        <dbReference type="Pfam" id="PF01182"/>
    </source>
</evidence>
<dbReference type="GO" id="GO:0017057">
    <property type="term" value="F:6-phosphogluconolactonase activity"/>
    <property type="evidence" value="ECO:0007669"/>
    <property type="project" value="UniProtKB-EC"/>
</dbReference>
<sequence length="275" mass="28998">MSLLKVYPDAEALGAALAAEIVTGMAEAAARGRRYLLGCPGGRSLTSTYDAVAGRLRSAPMDLSHVVIVMMDDYLDDVSEPVRRVPAEALHSCERFARLRIAAPWSRAVGPGRGIPNDHVWVPDPGDPPRYDERIAAAGGIDLFLLATGASDGHVAFNPPGSGIAEGTRVVRLAESTRRDNLATFPHFGALDQVPRRGISVGPATIAGLSRRVRLVATGADKAKSVARVLATSRWEPDWPATILHAARQAELWTDPAAAGTAVTGSVGTTRQLGS</sequence>
<evidence type="ECO:0000313" key="3">
    <source>
        <dbReference type="Proteomes" id="UP001061298"/>
    </source>
</evidence>
<keyword evidence="3" id="KW-1185">Reference proteome</keyword>
<dbReference type="Gene3D" id="3.40.50.1360">
    <property type="match status" value="1"/>
</dbReference>
<dbReference type="Pfam" id="PF01182">
    <property type="entry name" value="Glucosamine_iso"/>
    <property type="match status" value="1"/>
</dbReference>
<feature type="domain" description="Glucosamine/galactosamine-6-phosphate isomerase" evidence="1">
    <location>
        <begin position="8"/>
        <end position="252"/>
    </location>
</feature>
<dbReference type="PANTHER" id="PTHR42892">
    <property type="entry name" value="GLUCOSAMINE-6-PHOSPHATE DEAMINASE-LIKE PROTEIN BT_0258-RELATED"/>
    <property type="match status" value="1"/>
</dbReference>
<dbReference type="RefSeq" id="WP_263227499.1">
    <property type="nucleotide sequence ID" value="NZ_CP106793.1"/>
</dbReference>
<dbReference type="PANTHER" id="PTHR42892:SF1">
    <property type="entry name" value="GLUCOSAMINE-6-PHOSPHATE ISOMERASE"/>
    <property type="match status" value="1"/>
</dbReference>
<dbReference type="Proteomes" id="UP001061298">
    <property type="component" value="Chromosome"/>
</dbReference>
<evidence type="ECO:0000313" key="2">
    <source>
        <dbReference type="EMBL" id="UXY17556.1"/>
    </source>
</evidence>
<dbReference type="EC" id="3.1.1.31" evidence="2"/>
<proteinExistence type="predicted"/>
<reference evidence="2" key="1">
    <citation type="submission" date="2022-10" db="EMBL/GenBank/DDBJ databases">
        <authorList>
            <person name="Mo P."/>
        </authorList>
    </citation>
    <scope>NUCLEOTIDE SEQUENCE</scope>
    <source>
        <strain evidence="2">HUAS 13-4</strain>
    </source>
</reference>
<dbReference type="InterPro" id="IPR037171">
    <property type="entry name" value="NagB/RpiA_transferase-like"/>
</dbReference>
<gene>
    <name evidence="2" type="ORF">N8I84_01335</name>
</gene>
<dbReference type="InterPro" id="IPR006148">
    <property type="entry name" value="Glc/Gal-6P_isomerase"/>
</dbReference>
<dbReference type="EMBL" id="CP106793">
    <property type="protein sequence ID" value="UXY17556.1"/>
    <property type="molecule type" value="Genomic_DNA"/>
</dbReference>
<protein>
    <submittedName>
        <fullName evidence="2">6-phosphogluconolactonase</fullName>
        <ecNumber evidence="2">3.1.1.31</ecNumber>
    </submittedName>
</protein>
<organism evidence="2 3">
    <name type="scientific">Streptomyces cynarae</name>
    <dbReference type="NCBI Taxonomy" id="2981134"/>
    <lineage>
        <taxon>Bacteria</taxon>
        <taxon>Bacillati</taxon>
        <taxon>Actinomycetota</taxon>
        <taxon>Actinomycetes</taxon>
        <taxon>Kitasatosporales</taxon>
        <taxon>Streptomycetaceae</taxon>
        <taxon>Streptomyces</taxon>
    </lineage>
</organism>
<accession>A0ABY6DWY8</accession>